<dbReference type="AlphaFoldDB" id="A0A6C1E312"/>
<dbReference type="OrthoDB" id="4069585at2759"/>
<proteinExistence type="predicted"/>
<feature type="compositionally biased region" description="Low complexity" evidence="1">
    <location>
        <begin position="13"/>
        <end position="28"/>
    </location>
</feature>
<feature type="region of interest" description="Disordered" evidence="1">
    <location>
        <begin position="221"/>
        <end position="251"/>
    </location>
</feature>
<dbReference type="Pfam" id="PF16997">
    <property type="entry name" value="Wap1"/>
    <property type="match status" value="1"/>
</dbReference>
<evidence type="ECO:0000259" key="2">
    <source>
        <dbReference type="Pfam" id="PF16997"/>
    </source>
</evidence>
<evidence type="ECO:0000313" key="3">
    <source>
        <dbReference type="EMBL" id="QID83361.1"/>
    </source>
</evidence>
<protein>
    <submittedName>
        <fullName evidence="3">Radiation sensitive protein rad61</fullName>
    </submittedName>
</protein>
<name>A0A6C1E312_SACPS</name>
<gene>
    <name evidence="3" type="primary">RAD61_2</name>
    <name evidence="3" type="ORF">GRS66_005818</name>
</gene>
<dbReference type="Proteomes" id="UP000501346">
    <property type="component" value="Chromosome SeII-SeIV"/>
</dbReference>
<organism evidence="3 4">
    <name type="scientific">Saccharomyces pastorianus</name>
    <name type="common">Lager yeast</name>
    <name type="synonym">Saccharomyces cerevisiae x Saccharomyces eubayanus</name>
    <dbReference type="NCBI Taxonomy" id="27292"/>
    <lineage>
        <taxon>Eukaryota</taxon>
        <taxon>Fungi</taxon>
        <taxon>Dikarya</taxon>
        <taxon>Ascomycota</taxon>
        <taxon>Saccharomycotina</taxon>
        <taxon>Saccharomycetes</taxon>
        <taxon>Saccharomycetales</taxon>
        <taxon>Saccharomycetaceae</taxon>
        <taxon>Saccharomyces</taxon>
    </lineage>
</organism>
<feature type="region of interest" description="Disordered" evidence="1">
    <location>
        <begin position="1"/>
        <end position="29"/>
    </location>
</feature>
<accession>A0A6C1E312</accession>
<dbReference type="InterPro" id="IPR038496">
    <property type="entry name" value="Rad61_Wapl_sf"/>
</dbReference>
<reference evidence="3 4" key="1">
    <citation type="journal article" date="2019" name="BMC Genomics">
        <title>Chromosome level assembly and comparative genome analysis confirm lager-brewing yeasts originated from a single hybridization.</title>
        <authorList>
            <person name="Salazar A.N."/>
            <person name="Gorter de Vries A.R."/>
            <person name="van den Broek M."/>
            <person name="Brouwers N."/>
            <person name="de la Torre Cortes P."/>
            <person name="Kuijpers N.G.A."/>
            <person name="Daran J.G."/>
            <person name="Abeel T."/>
        </authorList>
    </citation>
    <scope>NUCLEOTIDE SEQUENCE [LARGE SCALE GENOMIC DNA]</scope>
    <source>
        <strain evidence="3 4">CBS 1483</strain>
    </source>
</reference>
<sequence length="644" mass="73749">MRAYGRRGPVFRSSLKSNRGSSSSSNVEFSDDDVNSIIPDLSSTMSSSIADHPVEVFLDKHDTGEHASTSFVNINEDALSQNSKESIQDVKTITSDDTSLVLMKKEKLSAFDFLDGSKTSKRKKRRTYQRHDTSIESSIELNGQDEDAVMTQNESESAKQIYNDINEFILNLPKADDDVFDKMFENELKEDNVEEEDTSTLKNRKYGKFRTILINKNKDDEIAEEEDDDQRANTISKNNGDSSNTEKEGLSSTHHYNELKNMGDTIKYQDDIEFFLSNSKNDNNDEQSINDYFKILLNLSLMIINDDGFFQYAKRYFKKEVIKLVFSRVKLDFAELLLLQGYLLNKVSESQCDFPFNFEVFSIELSRNTSKVSKRNKHMNKLSSLNFEDFLRKTHFKTGLSYSLSLWSIYGKFSKDIVKRISTVASDRYLFNQDINKILHLLEKIVSSSTFGLIFIKQPDMLDGVVGNIKEEFKNMVDNDSLIKVLILLTNIEGYGHSLNEDMDAIYQDSMNTILNGIYPLIDTKVDIILLHLGLCLNICGRKSSCLKVDEKLWRNMKATFVKMILDDSEVENRLTQGLFYLNFAFVVNQQKDGDLNSKDLNKLLVELEAFKLETSQFNVGISNKIEAALHYLKSAYKRGRSTS</sequence>
<evidence type="ECO:0000256" key="1">
    <source>
        <dbReference type="SAM" id="MobiDB-lite"/>
    </source>
</evidence>
<feature type="compositionally biased region" description="Polar residues" evidence="1">
    <location>
        <begin position="232"/>
        <end position="243"/>
    </location>
</feature>
<evidence type="ECO:0000313" key="4">
    <source>
        <dbReference type="Proteomes" id="UP000501346"/>
    </source>
</evidence>
<dbReference type="EMBL" id="CP048999">
    <property type="protein sequence ID" value="QID83361.1"/>
    <property type="molecule type" value="Genomic_DNA"/>
</dbReference>
<dbReference type="InterPro" id="IPR031550">
    <property type="entry name" value="Rad61_Wapl"/>
</dbReference>
<dbReference type="Gene3D" id="1.25.10.60">
    <property type="entry name" value="Rad61, Wapl domain"/>
    <property type="match status" value="1"/>
</dbReference>
<keyword evidence="4" id="KW-1185">Reference proteome</keyword>
<feature type="domain" description="Rad61 Wapl" evidence="2">
    <location>
        <begin position="252"/>
        <end position="633"/>
    </location>
</feature>